<evidence type="ECO:0000313" key="2">
    <source>
        <dbReference type="Proteomes" id="UP000078237"/>
    </source>
</evidence>
<dbReference type="EMBL" id="LCTW02000066">
    <property type="protein sequence ID" value="KXX80204.1"/>
    <property type="molecule type" value="Genomic_DNA"/>
</dbReference>
<organism evidence="1 2">
    <name type="scientific">Madurella mycetomatis</name>
    <dbReference type="NCBI Taxonomy" id="100816"/>
    <lineage>
        <taxon>Eukaryota</taxon>
        <taxon>Fungi</taxon>
        <taxon>Dikarya</taxon>
        <taxon>Ascomycota</taxon>
        <taxon>Pezizomycotina</taxon>
        <taxon>Sordariomycetes</taxon>
        <taxon>Sordariomycetidae</taxon>
        <taxon>Sordariales</taxon>
        <taxon>Sordariales incertae sedis</taxon>
        <taxon>Madurella</taxon>
    </lineage>
</organism>
<accession>A0A175WB77</accession>
<keyword evidence="2" id="KW-1185">Reference proteome</keyword>
<dbReference type="STRING" id="100816.A0A175WB77"/>
<evidence type="ECO:0000313" key="1">
    <source>
        <dbReference type="EMBL" id="KXX80204.1"/>
    </source>
</evidence>
<name>A0A175WB77_9PEZI</name>
<dbReference type="VEuPathDB" id="FungiDB:MMYC01_204252"/>
<protein>
    <submittedName>
        <fullName evidence="1">Uncharacterized protein</fullName>
    </submittedName>
</protein>
<comment type="caution">
    <text evidence="1">The sequence shown here is derived from an EMBL/GenBank/DDBJ whole genome shotgun (WGS) entry which is preliminary data.</text>
</comment>
<proteinExistence type="predicted"/>
<dbReference type="OrthoDB" id="4455544at2759"/>
<dbReference type="AlphaFoldDB" id="A0A175WB77"/>
<reference evidence="1 2" key="1">
    <citation type="journal article" date="2016" name="Genome Announc.">
        <title>Genome Sequence of Madurella mycetomatis mm55, Isolated from a Human Mycetoma Case in Sudan.</title>
        <authorList>
            <person name="Smit S."/>
            <person name="Derks M.F."/>
            <person name="Bervoets S."/>
            <person name="Fahal A."/>
            <person name="van Leeuwen W."/>
            <person name="van Belkum A."/>
            <person name="van de Sande W.W."/>
        </authorList>
    </citation>
    <scope>NUCLEOTIDE SEQUENCE [LARGE SCALE GENOMIC DNA]</scope>
    <source>
        <strain evidence="2">mm55</strain>
    </source>
</reference>
<gene>
    <name evidence="1" type="ORF">MMYC01_204252</name>
</gene>
<dbReference type="Proteomes" id="UP000078237">
    <property type="component" value="Unassembled WGS sequence"/>
</dbReference>
<sequence length="291" mass="33339">MSTQKQIAGGLFTLSRPEVADAERSILREFTHVAKLWKEDAQQNGFGQISELRSVLRSHAQHIVAAIQTALGPEISKMMYRLAKRLHSGVKLKYDRVSNNCQDFSSAMLSNHDEWDTHLGGVYPKKPPRCDQTPETRTFRYMMSFAGRMQHKEFFVSPLISSLQLYDSFGHNESDLIDHTINVRTRQWDGNTMLAHDVYLMKNQSMPCDEKDRCSLADHLLDGPHDNLSVLTTHIHRQRLMYTDPKSSSDAVGFSKLLVNQSPVDWIQNRLEVLHRLRLLNSFLGVLGDEF</sequence>